<reference evidence="2 3" key="1">
    <citation type="journal article" date="2024" name="Nat. Commun.">
        <title>Phylogenomics reveals the evolutionary origins of lichenization in chlorophyte algae.</title>
        <authorList>
            <person name="Puginier C."/>
            <person name="Libourel C."/>
            <person name="Otte J."/>
            <person name="Skaloud P."/>
            <person name="Haon M."/>
            <person name="Grisel S."/>
            <person name="Petersen M."/>
            <person name="Berrin J.G."/>
            <person name="Delaux P.M."/>
            <person name="Dal Grande F."/>
            <person name="Keller J."/>
        </authorList>
    </citation>
    <scope>NUCLEOTIDE SEQUENCE [LARGE SCALE GENOMIC DNA]</scope>
    <source>
        <strain evidence="2 3">SAG 216-7</strain>
    </source>
</reference>
<keyword evidence="3" id="KW-1185">Reference proteome</keyword>
<evidence type="ECO:0000313" key="3">
    <source>
        <dbReference type="Proteomes" id="UP001491310"/>
    </source>
</evidence>
<feature type="transmembrane region" description="Helical" evidence="1">
    <location>
        <begin position="279"/>
        <end position="297"/>
    </location>
</feature>
<sequence>MHAFLKNAAAMLSTKSMSVGQVTATQGSLARHVRGGSRLSAAASLTAPSAALHIVDRREFDKSSCNQATFLTLQKQHYPVTPAEAKPVYATLAAMQLILALPHFVSPEVAADLIFASSAYPLNVLQIPLHKLMGTGYLAAAVACWALKGGAERLELHKPVYQRLNLGLITFSSALMAVMSVNLELLRPWALVIGSAECSAAATIPAFFYAVTSGHYLQPVQILKNFVLDIGRLLHITGVKSATYSVLTFAFFSAAAGYLVRPEATLKGVLTYTKSRDCILLWQAIGAAALMLPAWTFSLKEAADKRQLAAPVFKTLNMGLSFIGLAHVLTLAPWWTPCSSGPYMPYIIATWGLASAIGTWGFLSTTPAAMADAF</sequence>
<gene>
    <name evidence="2" type="ORF">WJX75_008833</name>
</gene>
<dbReference type="Proteomes" id="UP001491310">
    <property type="component" value="Unassembled WGS sequence"/>
</dbReference>
<keyword evidence="1" id="KW-0472">Membrane</keyword>
<proteinExistence type="predicted"/>
<feature type="transmembrane region" description="Helical" evidence="1">
    <location>
        <begin position="318"/>
        <end position="337"/>
    </location>
</feature>
<evidence type="ECO:0000256" key="1">
    <source>
        <dbReference type="SAM" id="Phobius"/>
    </source>
</evidence>
<evidence type="ECO:0000313" key="2">
    <source>
        <dbReference type="EMBL" id="KAK9915413.1"/>
    </source>
</evidence>
<protein>
    <submittedName>
        <fullName evidence="2">Uncharacterized protein</fullName>
    </submittedName>
</protein>
<organism evidence="2 3">
    <name type="scientific">Coccomyxa subellipsoidea</name>
    <dbReference type="NCBI Taxonomy" id="248742"/>
    <lineage>
        <taxon>Eukaryota</taxon>
        <taxon>Viridiplantae</taxon>
        <taxon>Chlorophyta</taxon>
        <taxon>core chlorophytes</taxon>
        <taxon>Trebouxiophyceae</taxon>
        <taxon>Trebouxiophyceae incertae sedis</taxon>
        <taxon>Coccomyxaceae</taxon>
        <taxon>Coccomyxa</taxon>
    </lineage>
</organism>
<accession>A0ABR2YUE6</accession>
<feature type="transmembrane region" description="Helical" evidence="1">
    <location>
        <begin position="343"/>
        <end position="363"/>
    </location>
</feature>
<name>A0ABR2YUE6_9CHLO</name>
<comment type="caution">
    <text evidence="2">The sequence shown here is derived from an EMBL/GenBank/DDBJ whole genome shotgun (WGS) entry which is preliminary data.</text>
</comment>
<feature type="transmembrane region" description="Helical" evidence="1">
    <location>
        <begin position="189"/>
        <end position="212"/>
    </location>
</feature>
<keyword evidence="1" id="KW-0812">Transmembrane</keyword>
<dbReference type="EMBL" id="JALJOT010000005">
    <property type="protein sequence ID" value="KAK9915413.1"/>
    <property type="molecule type" value="Genomic_DNA"/>
</dbReference>
<feature type="transmembrane region" description="Helical" evidence="1">
    <location>
        <begin position="233"/>
        <end position="259"/>
    </location>
</feature>
<keyword evidence="1" id="KW-1133">Transmembrane helix</keyword>